<dbReference type="PROSITE" id="PS50835">
    <property type="entry name" value="IG_LIKE"/>
    <property type="match status" value="1"/>
</dbReference>
<dbReference type="SUPFAM" id="SSF48726">
    <property type="entry name" value="Immunoglobulin"/>
    <property type="match status" value="1"/>
</dbReference>
<dbReference type="InterPro" id="IPR003599">
    <property type="entry name" value="Ig_sub"/>
</dbReference>
<evidence type="ECO:0000259" key="2">
    <source>
        <dbReference type="PROSITE" id="PS50835"/>
    </source>
</evidence>
<dbReference type="GO" id="GO:0032589">
    <property type="term" value="C:neuron projection membrane"/>
    <property type="evidence" value="ECO:0007669"/>
    <property type="project" value="TreeGrafter"/>
</dbReference>
<accession>A0A813VNX4</accession>
<dbReference type="InterPro" id="IPR007110">
    <property type="entry name" value="Ig-like_dom"/>
</dbReference>
<reference evidence="3" key="1">
    <citation type="submission" date="2021-02" db="EMBL/GenBank/DDBJ databases">
        <authorList>
            <person name="Nowell W R."/>
        </authorList>
    </citation>
    <scope>NUCLEOTIDE SEQUENCE</scope>
</reference>
<organism evidence="3 4">
    <name type="scientific">Rotaria sordida</name>
    <dbReference type="NCBI Taxonomy" id="392033"/>
    <lineage>
        <taxon>Eukaryota</taxon>
        <taxon>Metazoa</taxon>
        <taxon>Spiralia</taxon>
        <taxon>Gnathifera</taxon>
        <taxon>Rotifera</taxon>
        <taxon>Eurotatoria</taxon>
        <taxon>Bdelloidea</taxon>
        <taxon>Philodinida</taxon>
        <taxon>Philodinidae</taxon>
        <taxon>Rotaria</taxon>
    </lineage>
</organism>
<dbReference type="PANTHER" id="PTHR23279:SF36">
    <property type="entry name" value="DEFECTIVE PROBOSCIS EXTENSION RESPONSE 9, ISOFORM A"/>
    <property type="match status" value="1"/>
</dbReference>
<dbReference type="InterPro" id="IPR013783">
    <property type="entry name" value="Ig-like_fold"/>
</dbReference>
<evidence type="ECO:0000313" key="3">
    <source>
        <dbReference type="EMBL" id="CAF0839314.1"/>
    </source>
</evidence>
<evidence type="ECO:0000256" key="1">
    <source>
        <dbReference type="SAM" id="Phobius"/>
    </source>
</evidence>
<name>A0A813VNX4_9BILA</name>
<dbReference type="InterPro" id="IPR036179">
    <property type="entry name" value="Ig-like_dom_sf"/>
</dbReference>
<proteinExistence type="predicted"/>
<dbReference type="InterPro" id="IPR037448">
    <property type="entry name" value="Zig-8"/>
</dbReference>
<dbReference type="AlphaFoldDB" id="A0A813VNX4"/>
<evidence type="ECO:0000313" key="4">
    <source>
        <dbReference type="Proteomes" id="UP000663889"/>
    </source>
</evidence>
<keyword evidence="1" id="KW-0472">Membrane</keyword>
<gene>
    <name evidence="3" type="ORF">SEV965_LOCUS2528</name>
</gene>
<dbReference type="Pfam" id="PF07686">
    <property type="entry name" value="V-set"/>
    <property type="match status" value="1"/>
</dbReference>
<sequence length="195" mass="23018">MEYKQETILIWKIFICLLFFIININRISANSEPKIISTQNEIIAYVNHTAKLSCIIQNRNQRHIKIQVTWSRVHFMNETQKLINLLYVDLLKYTSLNRYHLTHLVDKDNRDHLNLEIRQIHLSDQGYYSCFVTAIKPISEIFHLKVIDNTRNVSLALRSTLDIQQEKKEEINSLLSLINISISNIFLMIILILII</sequence>
<keyword evidence="1" id="KW-0812">Transmembrane</keyword>
<dbReference type="Gene3D" id="2.60.40.10">
    <property type="entry name" value="Immunoglobulins"/>
    <property type="match status" value="1"/>
</dbReference>
<dbReference type="PANTHER" id="PTHR23279">
    <property type="entry name" value="DEFECTIVE PROBOSCIS EXTENSION RESPONSE DPR -RELATED"/>
    <property type="match status" value="1"/>
</dbReference>
<feature type="transmembrane region" description="Helical" evidence="1">
    <location>
        <begin position="6"/>
        <end position="24"/>
    </location>
</feature>
<dbReference type="GO" id="GO:0050808">
    <property type="term" value="P:synapse organization"/>
    <property type="evidence" value="ECO:0007669"/>
    <property type="project" value="TreeGrafter"/>
</dbReference>
<dbReference type="InterPro" id="IPR013106">
    <property type="entry name" value="Ig_V-set"/>
</dbReference>
<comment type="caution">
    <text evidence="3">The sequence shown here is derived from an EMBL/GenBank/DDBJ whole genome shotgun (WGS) entry which is preliminary data.</text>
</comment>
<feature type="transmembrane region" description="Helical" evidence="1">
    <location>
        <begin position="174"/>
        <end position="194"/>
    </location>
</feature>
<dbReference type="SMART" id="SM00409">
    <property type="entry name" value="IG"/>
    <property type="match status" value="1"/>
</dbReference>
<feature type="domain" description="Ig-like" evidence="2">
    <location>
        <begin position="33"/>
        <end position="154"/>
    </location>
</feature>
<dbReference type="EMBL" id="CAJNOU010000058">
    <property type="protein sequence ID" value="CAF0839314.1"/>
    <property type="molecule type" value="Genomic_DNA"/>
</dbReference>
<keyword evidence="1" id="KW-1133">Transmembrane helix</keyword>
<protein>
    <recommendedName>
        <fullName evidence="2">Ig-like domain-containing protein</fullName>
    </recommendedName>
</protein>
<dbReference type="Proteomes" id="UP000663889">
    <property type="component" value="Unassembled WGS sequence"/>
</dbReference>